<name>A0A8S3YVB1_9EUPU</name>
<reference evidence="1" key="1">
    <citation type="submission" date="2021-04" db="EMBL/GenBank/DDBJ databases">
        <authorList>
            <consortium name="Molecular Ecology Group"/>
        </authorList>
    </citation>
    <scope>NUCLEOTIDE SEQUENCE</scope>
</reference>
<dbReference type="Proteomes" id="UP000678393">
    <property type="component" value="Unassembled WGS sequence"/>
</dbReference>
<dbReference type="AlphaFoldDB" id="A0A8S3YVB1"/>
<keyword evidence="2" id="KW-1185">Reference proteome</keyword>
<gene>
    <name evidence="1" type="ORF">CUNI_LOCUS4829</name>
</gene>
<organism evidence="1 2">
    <name type="scientific">Candidula unifasciata</name>
    <dbReference type="NCBI Taxonomy" id="100452"/>
    <lineage>
        <taxon>Eukaryota</taxon>
        <taxon>Metazoa</taxon>
        <taxon>Spiralia</taxon>
        <taxon>Lophotrochozoa</taxon>
        <taxon>Mollusca</taxon>
        <taxon>Gastropoda</taxon>
        <taxon>Heterobranchia</taxon>
        <taxon>Euthyneura</taxon>
        <taxon>Panpulmonata</taxon>
        <taxon>Eupulmonata</taxon>
        <taxon>Stylommatophora</taxon>
        <taxon>Helicina</taxon>
        <taxon>Helicoidea</taxon>
        <taxon>Geomitridae</taxon>
        <taxon>Candidula</taxon>
    </lineage>
</organism>
<dbReference type="OrthoDB" id="1890790at2759"/>
<comment type="caution">
    <text evidence="1">The sequence shown here is derived from an EMBL/GenBank/DDBJ whole genome shotgun (WGS) entry which is preliminary data.</text>
</comment>
<feature type="non-terminal residue" evidence="1">
    <location>
        <position position="58"/>
    </location>
</feature>
<evidence type="ECO:0000313" key="1">
    <source>
        <dbReference type="EMBL" id="CAG5119271.1"/>
    </source>
</evidence>
<evidence type="ECO:0000313" key="2">
    <source>
        <dbReference type="Proteomes" id="UP000678393"/>
    </source>
</evidence>
<sequence>MLWTVVVADPSRVVSIAVILPNNTMYPFSIMHVRPAIDVTVAKLQHRGIFTKNTIKLL</sequence>
<protein>
    <submittedName>
        <fullName evidence="1">Uncharacterized protein</fullName>
    </submittedName>
</protein>
<dbReference type="EMBL" id="CAJHNH020000678">
    <property type="protein sequence ID" value="CAG5119271.1"/>
    <property type="molecule type" value="Genomic_DNA"/>
</dbReference>
<proteinExistence type="predicted"/>
<accession>A0A8S3YVB1</accession>